<evidence type="ECO:0000313" key="2">
    <source>
        <dbReference type="EMBL" id="ASY09130.1"/>
    </source>
</evidence>
<feature type="domain" description="SGNH hydrolase-type esterase" evidence="1">
    <location>
        <begin position="12"/>
        <end position="184"/>
    </location>
</feature>
<accession>A0A249JX81</accession>
<dbReference type="Proteomes" id="UP000217153">
    <property type="component" value="Chromosome"/>
</dbReference>
<dbReference type="InterPro" id="IPR036514">
    <property type="entry name" value="SGNH_hydro_sf"/>
</dbReference>
<evidence type="ECO:0000259" key="1">
    <source>
        <dbReference type="Pfam" id="PF13472"/>
    </source>
</evidence>
<dbReference type="PANTHER" id="PTHR30383">
    <property type="entry name" value="THIOESTERASE 1/PROTEASE 1/LYSOPHOSPHOLIPASE L1"/>
    <property type="match status" value="1"/>
</dbReference>
<dbReference type="InterPro" id="IPR013830">
    <property type="entry name" value="SGNH_hydro"/>
</dbReference>
<dbReference type="Pfam" id="PF13472">
    <property type="entry name" value="Lipase_GDSL_2"/>
    <property type="match status" value="1"/>
</dbReference>
<keyword evidence="3" id="KW-1185">Reference proteome</keyword>
<dbReference type="RefSeq" id="WP_095680433.1">
    <property type="nucleotide sequence ID" value="NZ_CP016768.2"/>
</dbReference>
<evidence type="ECO:0000313" key="3">
    <source>
        <dbReference type="Proteomes" id="UP000217153"/>
    </source>
</evidence>
<name>A0A249JX81_9ACTN</name>
<dbReference type="GO" id="GO:0004622">
    <property type="term" value="F:phosphatidylcholine lysophospholipase activity"/>
    <property type="evidence" value="ECO:0007669"/>
    <property type="project" value="TreeGrafter"/>
</dbReference>
<dbReference type="InterPro" id="IPR051532">
    <property type="entry name" value="Ester_Hydrolysis_Enzymes"/>
</dbReference>
<organism evidence="2 3">
    <name type="scientific">Candidatus Nanopelagicus limnae</name>
    <dbReference type="NCBI Taxonomy" id="1884634"/>
    <lineage>
        <taxon>Bacteria</taxon>
        <taxon>Bacillati</taxon>
        <taxon>Actinomycetota</taxon>
        <taxon>Actinomycetes</taxon>
        <taxon>Candidatus Nanopelagicales</taxon>
        <taxon>Candidatus Nanopelagicaceae</taxon>
        <taxon>Candidatus Nanopelagicus</taxon>
    </lineage>
</organism>
<sequence>MDIVRSHPTFVVLGDSAAYGTGDEIKAGQFRGWAGFLADAFQEGCDYFNYSRPGAKSTEVVATQLPKALRQNPDICAVIVGGNDLLRNNFDPVLLYNNLRSCCQQLLAMGSEIIMVELHDPNQLLKLPKLMRQVLSRRVNAVNAVYRKVALEFEIVTVKTRSINNVHDRKNWHIDRMHPGPQGHFMLARNIADQLRKRGWAISMPYQLTLTHRSRSEKITWLLRNGTPWFFKRSFDLLPAAMILMIFEFCKSILEKIYPARKSGDLAFLSKIESDPIKIELLKAS</sequence>
<dbReference type="Gene3D" id="3.40.50.1110">
    <property type="entry name" value="SGNH hydrolase"/>
    <property type="match status" value="1"/>
</dbReference>
<dbReference type="AlphaFoldDB" id="A0A249JX81"/>
<gene>
    <name evidence="2" type="ORF">B1s21122_02025</name>
</gene>
<dbReference type="EMBL" id="CP016768">
    <property type="protein sequence ID" value="ASY09130.1"/>
    <property type="molecule type" value="Genomic_DNA"/>
</dbReference>
<dbReference type="PANTHER" id="PTHR30383:SF5">
    <property type="entry name" value="SGNH HYDROLASE-TYPE ESTERASE DOMAIN-CONTAINING PROTEIN"/>
    <property type="match status" value="1"/>
</dbReference>
<proteinExistence type="predicted"/>
<dbReference type="CDD" id="cd01832">
    <property type="entry name" value="SGNH_hydrolase_like_1"/>
    <property type="match status" value="1"/>
</dbReference>
<reference evidence="3" key="1">
    <citation type="submission" date="2016-10" db="EMBL/GenBank/DDBJ databases">
        <title>High microdiversification within the ubiquitous acI lineage of Actinobacteria.</title>
        <authorList>
            <person name="Neuenschwander S.M."/>
            <person name="Salcher M."/>
            <person name="Ghai R."/>
            <person name="Pernthaler J."/>
        </authorList>
    </citation>
    <scope>NUCLEOTIDE SEQUENCE [LARGE SCALE GENOMIC DNA]</scope>
</reference>
<dbReference type="SUPFAM" id="SSF52266">
    <property type="entry name" value="SGNH hydrolase"/>
    <property type="match status" value="1"/>
</dbReference>
<protein>
    <submittedName>
        <fullName evidence="2">Lysophospholipase</fullName>
    </submittedName>
</protein>
<dbReference type="OrthoDB" id="3465773at2"/>
<dbReference type="KEGG" id="abam:B1s21122_02025"/>